<feature type="compositionally biased region" description="Basic and acidic residues" evidence="1">
    <location>
        <begin position="82"/>
        <end position="103"/>
    </location>
</feature>
<evidence type="ECO:0000313" key="2">
    <source>
        <dbReference type="EMBL" id="EQK99878.1"/>
    </source>
</evidence>
<dbReference type="AlphaFoldDB" id="T5ABB1"/>
<feature type="region of interest" description="Disordered" evidence="1">
    <location>
        <begin position="39"/>
        <end position="195"/>
    </location>
</feature>
<name>T5ABB1_OPHSC</name>
<feature type="compositionally biased region" description="Basic and acidic residues" evidence="1">
    <location>
        <begin position="148"/>
        <end position="160"/>
    </location>
</feature>
<proteinExistence type="predicted"/>
<protein>
    <submittedName>
        <fullName evidence="2">Uncharacterized protein</fullName>
    </submittedName>
</protein>
<evidence type="ECO:0000313" key="3">
    <source>
        <dbReference type="Proteomes" id="UP000019374"/>
    </source>
</evidence>
<reference evidence="2 3" key="1">
    <citation type="journal article" date="2013" name="Chin. Sci. Bull.">
        <title>Genome survey uncovers the secrets of sex and lifestyle in caterpillar fungus.</title>
        <authorList>
            <person name="Hu X."/>
            <person name="Zhang Y."/>
            <person name="Xiao G."/>
            <person name="Zheng P."/>
            <person name="Xia Y."/>
            <person name="Zhang X."/>
            <person name="St Leger R.J."/>
            <person name="Liu X."/>
            <person name="Wang C."/>
        </authorList>
    </citation>
    <scope>NUCLEOTIDE SEQUENCE [LARGE SCALE GENOMIC DNA]</scope>
    <source>
        <strain evidence="3">Co18 / CGMCC 3.14243</strain>
        <tissue evidence="2">Fruit-body</tissue>
    </source>
</reference>
<dbReference type="HOGENOM" id="CLU_1225104_0_0_1"/>
<evidence type="ECO:0000256" key="1">
    <source>
        <dbReference type="SAM" id="MobiDB-lite"/>
    </source>
</evidence>
<gene>
    <name evidence="2" type="ORF">OCS_04408</name>
</gene>
<organism evidence="2 3">
    <name type="scientific">Ophiocordyceps sinensis (strain Co18 / CGMCC 3.14243)</name>
    <name type="common">Yarsagumba caterpillar fungus</name>
    <name type="synonym">Hirsutella sinensis</name>
    <dbReference type="NCBI Taxonomy" id="911162"/>
    <lineage>
        <taxon>Eukaryota</taxon>
        <taxon>Fungi</taxon>
        <taxon>Dikarya</taxon>
        <taxon>Ascomycota</taxon>
        <taxon>Pezizomycotina</taxon>
        <taxon>Sordariomycetes</taxon>
        <taxon>Hypocreomycetidae</taxon>
        <taxon>Hypocreales</taxon>
        <taxon>Ophiocordycipitaceae</taxon>
        <taxon>Ophiocordyceps</taxon>
    </lineage>
</organism>
<dbReference type="Proteomes" id="UP000019374">
    <property type="component" value="Unassembled WGS sequence"/>
</dbReference>
<feature type="compositionally biased region" description="Basic and acidic residues" evidence="1">
    <location>
        <begin position="120"/>
        <end position="132"/>
    </location>
</feature>
<feature type="compositionally biased region" description="Basic and acidic residues" evidence="1">
    <location>
        <begin position="178"/>
        <end position="187"/>
    </location>
</feature>
<dbReference type="EMBL" id="KE653095">
    <property type="protein sequence ID" value="EQK99878.1"/>
    <property type="molecule type" value="Genomic_DNA"/>
</dbReference>
<accession>T5ABB1</accession>
<sequence>MPPSIGMNTNDFRFVNCRVPGCSGTSAFSDDAATTLRAGYDTQHGGALQRGGQDDDGEPPQPCDPEADAPVVHGNRPGNRLESAHRVGQDRPEEGQDRPEEGHGQGVGRRPGGARRHEPRPRAAGEEHDDPGHPPTQVEARRLVAHLQADDSGRDGDARRAGGQVRPVVPSHPPRRAQRCDRAHARGDEEDPPLAEGLHGLRQLVRGVHRLGGSQHLEGAHLGGAL</sequence>